<reference evidence="1" key="1">
    <citation type="submission" date="2019-02" db="EMBL/GenBank/DDBJ databases">
        <authorList>
            <consortium name="Genoscope - CEA"/>
            <person name="William W."/>
        </authorList>
    </citation>
    <scope>NUCLEOTIDE SEQUENCE [LARGE SCALE GENOMIC DNA]</scope>
    <source>
        <strain evidence="1">YSy11</strain>
    </source>
</reference>
<dbReference type="AlphaFoldDB" id="A0A653E7K1"/>
<organism evidence="1">
    <name type="scientific">Pseudomonas marincola</name>
    <dbReference type="NCBI Taxonomy" id="437900"/>
    <lineage>
        <taxon>Bacteria</taxon>
        <taxon>Pseudomonadati</taxon>
        <taxon>Pseudomonadota</taxon>
        <taxon>Gammaproteobacteria</taxon>
        <taxon>Pseudomonadales</taxon>
        <taxon>Pseudomonadaceae</taxon>
        <taxon>Pseudomonas</taxon>
    </lineage>
</organism>
<dbReference type="EMBL" id="LR215729">
    <property type="protein sequence ID" value="VEV98777.1"/>
    <property type="molecule type" value="Genomic_DNA"/>
</dbReference>
<sequence length="38" mass="4250">MDNDSALRSYLEALQQCAREIPRELGASARHGVASNYR</sequence>
<proteinExistence type="predicted"/>
<evidence type="ECO:0000313" key="1">
    <source>
        <dbReference type="EMBL" id="VEV98777.1"/>
    </source>
</evidence>
<gene>
    <name evidence="1" type="ORF">PMYSY11_3733</name>
</gene>
<protein>
    <submittedName>
        <fullName evidence="1">Uncharacterized protein</fullName>
    </submittedName>
</protein>
<name>A0A653E7K1_9PSED</name>
<accession>A0A653E7K1</accession>